<dbReference type="AlphaFoldDB" id="A0A0C3G2N0"/>
<dbReference type="OrthoDB" id="1699231at2759"/>
<protein>
    <submittedName>
        <fullName evidence="3">Uncharacterized protein</fullName>
    </submittedName>
</protein>
<evidence type="ECO:0000256" key="2">
    <source>
        <dbReference type="SAM" id="Phobius"/>
    </source>
</evidence>
<keyword evidence="2" id="KW-1133">Transmembrane helix</keyword>
<feature type="transmembrane region" description="Helical" evidence="2">
    <location>
        <begin position="79"/>
        <end position="98"/>
    </location>
</feature>
<keyword evidence="2" id="KW-0472">Membrane</keyword>
<keyword evidence="4" id="KW-1185">Reference proteome</keyword>
<gene>
    <name evidence="3" type="ORF">PILCRDRAFT_375188</name>
</gene>
<reference evidence="4" key="2">
    <citation type="submission" date="2015-01" db="EMBL/GenBank/DDBJ databases">
        <title>Evolutionary Origins and Diversification of the Mycorrhizal Mutualists.</title>
        <authorList>
            <consortium name="DOE Joint Genome Institute"/>
            <consortium name="Mycorrhizal Genomics Consortium"/>
            <person name="Kohler A."/>
            <person name="Kuo A."/>
            <person name="Nagy L.G."/>
            <person name="Floudas D."/>
            <person name="Copeland A."/>
            <person name="Barry K.W."/>
            <person name="Cichocki N."/>
            <person name="Veneault-Fourrey C."/>
            <person name="LaButti K."/>
            <person name="Lindquist E.A."/>
            <person name="Lipzen A."/>
            <person name="Lundell T."/>
            <person name="Morin E."/>
            <person name="Murat C."/>
            <person name="Riley R."/>
            <person name="Ohm R."/>
            <person name="Sun H."/>
            <person name="Tunlid A."/>
            <person name="Henrissat B."/>
            <person name="Grigoriev I.V."/>
            <person name="Hibbett D.S."/>
            <person name="Martin F."/>
        </authorList>
    </citation>
    <scope>NUCLEOTIDE SEQUENCE [LARGE SCALE GENOMIC DNA]</scope>
    <source>
        <strain evidence="4">F 1598</strain>
    </source>
</reference>
<keyword evidence="2" id="KW-0812">Transmembrane</keyword>
<reference evidence="3 4" key="1">
    <citation type="submission" date="2014-04" db="EMBL/GenBank/DDBJ databases">
        <authorList>
            <consortium name="DOE Joint Genome Institute"/>
            <person name="Kuo A."/>
            <person name="Tarkka M."/>
            <person name="Buscot F."/>
            <person name="Kohler A."/>
            <person name="Nagy L.G."/>
            <person name="Floudas D."/>
            <person name="Copeland A."/>
            <person name="Barry K.W."/>
            <person name="Cichocki N."/>
            <person name="Veneault-Fourrey C."/>
            <person name="LaButti K."/>
            <person name="Lindquist E.A."/>
            <person name="Lipzen A."/>
            <person name="Lundell T."/>
            <person name="Morin E."/>
            <person name="Murat C."/>
            <person name="Sun H."/>
            <person name="Tunlid A."/>
            <person name="Henrissat B."/>
            <person name="Grigoriev I.V."/>
            <person name="Hibbett D.S."/>
            <person name="Martin F."/>
            <person name="Nordberg H.P."/>
            <person name="Cantor M.N."/>
            <person name="Hua S.X."/>
        </authorList>
    </citation>
    <scope>NUCLEOTIDE SEQUENCE [LARGE SCALE GENOMIC DNA]</scope>
    <source>
        <strain evidence="3 4">F 1598</strain>
    </source>
</reference>
<evidence type="ECO:0000256" key="1">
    <source>
        <dbReference type="SAM" id="MobiDB-lite"/>
    </source>
</evidence>
<name>A0A0C3G2N0_PILCF</name>
<evidence type="ECO:0000313" key="3">
    <source>
        <dbReference type="EMBL" id="KIM84911.1"/>
    </source>
</evidence>
<dbReference type="HOGENOM" id="CLU_2292712_0_0_1"/>
<feature type="region of interest" description="Disordered" evidence="1">
    <location>
        <begin position="1"/>
        <end position="47"/>
    </location>
</feature>
<dbReference type="EMBL" id="KN832986">
    <property type="protein sequence ID" value="KIM84911.1"/>
    <property type="molecule type" value="Genomic_DNA"/>
</dbReference>
<sequence>MIRHPSVPGEQSVTPRRQDTEASARFRSRRSTGDVSRPGSRGQTFSLRRAATTMFTPEKEVGPAPSVFRSIRAILTNSWLNLLLVFIPVSVGIPRYLLICR</sequence>
<evidence type="ECO:0000313" key="4">
    <source>
        <dbReference type="Proteomes" id="UP000054166"/>
    </source>
</evidence>
<accession>A0A0C3G2N0</accession>
<organism evidence="3 4">
    <name type="scientific">Piloderma croceum (strain F 1598)</name>
    <dbReference type="NCBI Taxonomy" id="765440"/>
    <lineage>
        <taxon>Eukaryota</taxon>
        <taxon>Fungi</taxon>
        <taxon>Dikarya</taxon>
        <taxon>Basidiomycota</taxon>
        <taxon>Agaricomycotina</taxon>
        <taxon>Agaricomycetes</taxon>
        <taxon>Agaricomycetidae</taxon>
        <taxon>Atheliales</taxon>
        <taxon>Atheliaceae</taxon>
        <taxon>Piloderma</taxon>
    </lineage>
</organism>
<dbReference type="Proteomes" id="UP000054166">
    <property type="component" value="Unassembled WGS sequence"/>
</dbReference>
<dbReference type="InParanoid" id="A0A0C3G2N0"/>
<proteinExistence type="predicted"/>